<evidence type="ECO:0000256" key="2">
    <source>
        <dbReference type="ARBA" id="ARBA00023180"/>
    </source>
</evidence>
<dbReference type="GO" id="GO:0004309">
    <property type="term" value="F:exopolyphosphatase activity"/>
    <property type="evidence" value="ECO:0007669"/>
    <property type="project" value="TreeGrafter"/>
</dbReference>
<sequence>MKRGISGPWGAPATVCDSPMSLIEATFEWLENNWKNKLDFIIWTGDNARHDNDDMIPRTPEEMFQLNRMITEKFLKTFGDTQLRGRKKAPHFIPIVPSIGNNDIHPNNIVLPGPNDLLTILHDIWSPFIPKKQHKTFLNGGYFYTEVIPDKLIVVSLNTLYFYKANTAVNGCKAKDQPGTIQLRWLNNVLKRANKRGLKVYLSGHVAPRIKQYTKSCYRKYGRLSIKYHDIILGHFYGHSNMDHFFFLSERSRKFRPVNTTIREGLNILQEDREAVETKVYNIDKYMNKLLRHYRKVPFTREIEKEYAVININPSIIPTFFPALRIFDYNTTELTNEDHEVNLAEKSKKDHLNSPAHVNTFLTPLGYTQYLMNLTHANLYPNITPEYIIEYTTWNDYNMNDLTVPSWIQLARRIVNHGFRSSLWKRIQDHLMVGTRSLIREKNKRHYQNVDSNDRVKGPEDYIISELSF</sequence>
<comment type="caution">
    <text evidence="3">The sequence shown here is derived from an EMBL/GenBank/DDBJ whole genome shotgun (WGS) entry which is preliminary data.</text>
</comment>
<keyword evidence="4" id="KW-1185">Reference proteome</keyword>
<protein>
    <submittedName>
        <fullName evidence="3">3806_t:CDS:1</fullName>
    </submittedName>
</protein>
<keyword evidence="1" id="KW-0378">Hydrolase</keyword>
<name>A0A9N8Z4Q0_9GLOM</name>
<dbReference type="InterPro" id="IPR029052">
    <property type="entry name" value="Metallo-depent_PP-like"/>
</dbReference>
<dbReference type="EMBL" id="CAJVPQ010000377">
    <property type="protein sequence ID" value="CAG8476268.1"/>
    <property type="molecule type" value="Genomic_DNA"/>
</dbReference>
<keyword evidence="2" id="KW-0325">Glycoprotein</keyword>
<dbReference type="SUPFAM" id="SSF56300">
    <property type="entry name" value="Metallo-dependent phosphatases"/>
    <property type="match status" value="1"/>
</dbReference>
<dbReference type="GO" id="GO:0000324">
    <property type="term" value="C:fungal-type vacuole"/>
    <property type="evidence" value="ECO:0007669"/>
    <property type="project" value="TreeGrafter"/>
</dbReference>
<evidence type="ECO:0000313" key="3">
    <source>
        <dbReference type="EMBL" id="CAG8476268.1"/>
    </source>
</evidence>
<proteinExistence type="predicted"/>
<reference evidence="3" key="1">
    <citation type="submission" date="2021-06" db="EMBL/GenBank/DDBJ databases">
        <authorList>
            <person name="Kallberg Y."/>
            <person name="Tangrot J."/>
            <person name="Rosling A."/>
        </authorList>
    </citation>
    <scope>NUCLEOTIDE SEQUENCE</scope>
    <source>
        <strain evidence="3">UK204</strain>
    </source>
</reference>
<gene>
    <name evidence="3" type="ORF">FCALED_LOCUS2481</name>
</gene>
<evidence type="ECO:0000256" key="1">
    <source>
        <dbReference type="ARBA" id="ARBA00022801"/>
    </source>
</evidence>
<dbReference type="GO" id="GO:0005615">
    <property type="term" value="C:extracellular space"/>
    <property type="evidence" value="ECO:0007669"/>
    <property type="project" value="TreeGrafter"/>
</dbReference>
<accession>A0A9N8Z4Q0</accession>
<organism evidence="3 4">
    <name type="scientific">Funneliformis caledonium</name>
    <dbReference type="NCBI Taxonomy" id="1117310"/>
    <lineage>
        <taxon>Eukaryota</taxon>
        <taxon>Fungi</taxon>
        <taxon>Fungi incertae sedis</taxon>
        <taxon>Mucoromycota</taxon>
        <taxon>Glomeromycotina</taxon>
        <taxon>Glomeromycetes</taxon>
        <taxon>Glomerales</taxon>
        <taxon>Glomeraceae</taxon>
        <taxon>Funneliformis</taxon>
    </lineage>
</organism>
<dbReference type="PANTHER" id="PTHR10340:SF55">
    <property type="entry name" value="ENDOPOLYPHOSPHATASE"/>
    <property type="match status" value="1"/>
</dbReference>
<evidence type="ECO:0000313" key="4">
    <source>
        <dbReference type="Proteomes" id="UP000789570"/>
    </source>
</evidence>
<dbReference type="AlphaFoldDB" id="A0A9N8Z4Q0"/>
<dbReference type="PANTHER" id="PTHR10340">
    <property type="entry name" value="SPHINGOMYELIN PHOSPHODIESTERASE"/>
    <property type="match status" value="1"/>
</dbReference>
<dbReference type="Proteomes" id="UP000789570">
    <property type="component" value="Unassembled WGS sequence"/>
</dbReference>
<dbReference type="OrthoDB" id="348678at2759"/>
<dbReference type="GO" id="GO:0006798">
    <property type="term" value="P:polyphosphate catabolic process"/>
    <property type="evidence" value="ECO:0007669"/>
    <property type="project" value="TreeGrafter"/>
</dbReference>
<dbReference type="GO" id="GO:0000298">
    <property type="term" value="F:endopolyphosphatase activity"/>
    <property type="evidence" value="ECO:0007669"/>
    <property type="project" value="TreeGrafter"/>
</dbReference>
<dbReference type="GO" id="GO:0008081">
    <property type="term" value="F:phosphoric diester hydrolase activity"/>
    <property type="evidence" value="ECO:0007669"/>
    <property type="project" value="TreeGrafter"/>
</dbReference>